<evidence type="ECO:0000256" key="1">
    <source>
        <dbReference type="SAM" id="MobiDB-lite"/>
    </source>
</evidence>
<protein>
    <submittedName>
        <fullName evidence="2">Uncharacterized protein</fullName>
    </submittedName>
</protein>
<feature type="region of interest" description="Disordered" evidence="1">
    <location>
        <begin position="88"/>
        <end position="134"/>
    </location>
</feature>
<reference evidence="2 3" key="1">
    <citation type="submission" date="2021-06" db="EMBL/GenBank/DDBJ databases">
        <authorList>
            <person name="Palmer J.M."/>
        </authorList>
    </citation>
    <scope>NUCLEOTIDE SEQUENCE [LARGE SCALE GENOMIC DNA]</scope>
    <source>
        <strain evidence="2 3">XC_2019</strain>
        <tissue evidence="2">Muscle</tissue>
    </source>
</reference>
<proteinExistence type="predicted"/>
<sequence length="134" mass="14128">MFVKQLWTASICGFLPPVPPSFLHFSSLSCPAAPSSSSIPVSCTWPHVGSVKSTNLSTFSSFVQSNMMSLTAILVPWRNILTPSPSLYPSQLSGGPEGLHEEQKSGSFLPGETDDSESLVTSGDVPAETGAEDP</sequence>
<evidence type="ECO:0000313" key="3">
    <source>
        <dbReference type="Proteomes" id="UP001434883"/>
    </source>
</evidence>
<organism evidence="2 3">
    <name type="scientific">Xenoophorus captivus</name>
    <dbReference type="NCBI Taxonomy" id="1517983"/>
    <lineage>
        <taxon>Eukaryota</taxon>
        <taxon>Metazoa</taxon>
        <taxon>Chordata</taxon>
        <taxon>Craniata</taxon>
        <taxon>Vertebrata</taxon>
        <taxon>Euteleostomi</taxon>
        <taxon>Actinopterygii</taxon>
        <taxon>Neopterygii</taxon>
        <taxon>Teleostei</taxon>
        <taxon>Neoteleostei</taxon>
        <taxon>Acanthomorphata</taxon>
        <taxon>Ovalentaria</taxon>
        <taxon>Atherinomorphae</taxon>
        <taxon>Cyprinodontiformes</taxon>
        <taxon>Goodeidae</taxon>
        <taxon>Xenoophorus</taxon>
    </lineage>
</organism>
<name>A0ABV0R3A9_9TELE</name>
<evidence type="ECO:0000313" key="2">
    <source>
        <dbReference type="EMBL" id="MEQ2202131.1"/>
    </source>
</evidence>
<accession>A0ABV0R3A9</accession>
<gene>
    <name evidence="2" type="ORF">XENOCAPTIV_025143</name>
</gene>
<keyword evidence="3" id="KW-1185">Reference proteome</keyword>
<dbReference type="Proteomes" id="UP001434883">
    <property type="component" value="Unassembled WGS sequence"/>
</dbReference>
<comment type="caution">
    <text evidence="2">The sequence shown here is derived from an EMBL/GenBank/DDBJ whole genome shotgun (WGS) entry which is preliminary data.</text>
</comment>
<dbReference type="EMBL" id="JAHRIN010031224">
    <property type="protein sequence ID" value="MEQ2202131.1"/>
    <property type="molecule type" value="Genomic_DNA"/>
</dbReference>
<dbReference type="PROSITE" id="PS51257">
    <property type="entry name" value="PROKAR_LIPOPROTEIN"/>
    <property type="match status" value="1"/>
</dbReference>